<dbReference type="KEGG" id="drm:Dred_0923"/>
<evidence type="ECO:0000313" key="1">
    <source>
        <dbReference type="EMBL" id="ABO49459.1"/>
    </source>
</evidence>
<accession>A4J306</accession>
<sequence length="185" mass="21896">MIKIAKTELTLELEREIWSATAKQGVFGCFEVTIGWFGEERVDYLTYDTKGIWRCYEIKVSKSDFYSKAHNTFVGHYNYYVITKELYEQVKDEIPGHIGVYMGDSCVKRAKKQDLTIDEKILKDSLIRSLYREAEKVIKSENPTVVERLKRQASRAEKEAKDYRHKYFDLMKIGQEKYGLRWHKV</sequence>
<dbReference type="eggNOG" id="ENOG503386X">
    <property type="taxonomic scope" value="Bacteria"/>
</dbReference>
<evidence type="ECO:0000313" key="2">
    <source>
        <dbReference type="Proteomes" id="UP000001556"/>
    </source>
</evidence>
<keyword evidence="2" id="KW-1185">Reference proteome</keyword>
<dbReference type="RefSeq" id="WP_011877288.1">
    <property type="nucleotide sequence ID" value="NC_009253.1"/>
</dbReference>
<reference evidence="1 2" key="1">
    <citation type="submission" date="2007-03" db="EMBL/GenBank/DDBJ databases">
        <title>Complete sequence of Desulfotomaculum reducens MI-1.</title>
        <authorList>
            <consortium name="US DOE Joint Genome Institute"/>
            <person name="Copeland A."/>
            <person name="Lucas S."/>
            <person name="Lapidus A."/>
            <person name="Barry K."/>
            <person name="Detter J.C."/>
            <person name="Glavina del Rio T."/>
            <person name="Hammon N."/>
            <person name="Israni S."/>
            <person name="Dalin E."/>
            <person name="Tice H."/>
            <person name="Pitluck S."/>
            <person name="Sims D."/>
            <person name="Brettin T."/>
            <person name="Bruce D."/>
            <person name="Han C."/>
            <person name="Tapia R."/>
            <person name="Schmutz J."/>
            <person name="Larimer F."/>
            <person name="Land M."/>
            <person name="Hauser L."/>
            <person name="Kyrpides N."/>
            <person name="Kim E."/>
            <person name="Tebo B.M."/>
            <person name="Richardson P."/>
        </authorList>
    </citation>
    <scope>NUCLEOTIDE SEQUENCE [LARGE SCALE GENOMIC DNA]</scope>
    <source>
        <strain evidence="1 2">MI-1</strain>
    </source>
</reference>
<evidence type="ECO:0008006" key="3">
    <source>
        <dbReference type="Google" id="ProtNLM"/>
    </source>
</evidence>
<dbReference type="Proteomes" id="UP000001556">
    <property type="component" value="Chromosome"/>
</dbReference>
<gene>
    <name evidence="1" type="ordered locus">Dred_0923</name>
</gene>
<organism evidence="1 2">
    <name type="scientific">Desulforamulus reducens (strain ATCC BAA-1160 / DSM 100696 / MI-1)</name>
    <name type="common">Desulfotomaculum reducens</name>
    <dbReference type="NCBI Taxonomy" id="349161"/>
    <lineage>
        <taxon>Bacteria</taxon>
        <taxon>Bacillati</taxon>
        <taxon>Bacillota</taxon>
        <taxon>Clostridia</taxon>
        <taxon>Eubacteriales</taxon>
        <taxon>Peptococcaceae</taxon>
        <taxon>Desulforamulus</taxon>
    </lineage>
</organism>
<dbReference type="EMBL" id="CP000612">
    <property type="protein sequence ID" value="ABO49459.1"/>
    <property type="molecule type" value="Genomic_DNA"/>
</dbReference>
<dbReference type="STRING" id="349161.Dred_0923"/>
<dbReference type="AlphaFoldDB" id="A4J306"/>
<protein>
    <recommendedName>
        <fullName evidence="3">MmcB family DNA repair protein</fullName>
    </recommendedName>
</protein>
<name>A4J306_DESRM</name>
<proteinExistence type="predicted"/>
<dbReference type="HOGENOM" id="CLU_133194_0_0_9"/>